<feature type="region of interest" description="Disordered" evidence="1">
    <location>
        <begin position="1"/>
        <end position="22"/>
    </location>
</feature>
<accession>A0A7Z0IH27</accession>
<organism evidence="2 3">
    <name type="scientific">Spelaeicoccus albus</name>
    <dbReference type="NCBI Taxonomy" id="1280376"/>
    <lineage>
        <taxon>Bacteria</taxon>
        <taxon>Bacillati</taxon>
        <taxon>Actinomycetota</taxon>
        <taxon>Actinomycetes</taxon>
        <taxon>Micrococcales</taxon>
        <taxon>Brevibacteriaceae</taxon>
        <taxon>Spelaeicoccus</taxon>
    </lineage>
</organism>
<dbReference type="RefSeq" id="WP_179427514.1">
    <property type="nucleotide sequence ID" value="NZ_JACBZP010000001.1"/>
</dbReference>
<dbReference type="AlphaFoldDB" id="A0A7Z0IH27"/>
<feature type="compositionally biased region" description="Basic and acidic residues" evidence="1">
    <location>
        <begin position="81"/>
        <end position="97"/>
    </location>
</feature>
<protein>
    <submittedName>
        <fullName evidence="2">Uncharacterized protein</fullName>
    </submittedName>
</protein>
<feature type="compositionally biased region" description="Basic and acidic residues" evidence="1">
    <location>
        <begin position="1"/>
        <end position="16"/>
    </location>
</feature>
<evidence type="ECO:0000313" key="2">
    <source>
        <dbReference type="EMBL" id="NYI67503.1"/>
    </source>
</evidence>
<reference evidence="2 3" key="1">
    <citation type="submission" date="2020-07" db="EMBL/GenBank/DDBJ databases">
        <title>Sequencing the genomes of 1000 actinobacteria strains.</title>
        <authorList>
            <person name="Klenk H.-P."/>
        </authorList>
    </citation>
    <scope>NUCLEOTIDE SEQUENCE [LARGE SCALE GENOMIC DNA]</scope>
    <source>
        <strain evidence="2 3">DSM 26341</strain>
    </source>
</reference>
<dbReference type="Proteomes" id="UP000539111">
    <property type="component" value="Unassembled WGS sequence"/>
</dbReference>
<evidence type="ECO:0000313" key="3">
    <source>
        <dbReference type="Proteomes" id="UP000539111"/>
    </source>
</evidence>
<dbReference type="EMBL" id="JACBZP010000001">
    <property type="protein sequence ID" value="NYI67503.1"/>
    <property type="molecule type" value="Genomic_DNA"/>
</dbReference>
<gene>
    <name evidence="2" type="ORF">BJY26_001809</name>
</gene>
<proteinExistence type="predicted"/>
<keyword evidence="3" id="KW-1185">Reference proteome</keyword>
<comment type="caution">
    <text evidence="2">The sequence shown here is derived from an EMBL/GenBank/DDBJ whole genome shotgun (WGS) entry which is preliminary data.</text>
</comment>
<sequence length="97" mass="10463">MERDPAHTDPVERTHDAGSTSDALTKVLVRALRALGEAGRADQASRLAAGAWSAMRHSDPAIAEKINGTMHYLARLPDPVDTPHSDHSVRAFTHEGD</sequence>
<evidence type="ECO:0000256" key="1">
    <source>
        <dbReference type="SAM" id="MobiDB-lite"/>
    </source>
</evidence>
<feature type="region of interest" description="Disordered" evidence="1">
    <location>
        <begin position="77"/>
        <end position="97"/>
    </location>
</feature>
<name>A0A7Z0IH27_9MICO</name>